<accession>A0A382PNJ3</accession>
<evidence type="ECO:0000313" key="1">
    <source>
        <dbReference type="EMBL" id="SVC74340.1"/>
    </source>
</evidence>
<dbReference type="AlphaFoldDB" id="A0A382PNJ3"/>
<organism evidence="1">
    <name type="scientific">marine metagenome</name>
    <dbReference type="NCBI Taxonomy" id="408172"/>
    <lineage>
        <taxon>unclassified sequences</taxon>
        <taxon>metagenomes</taxon>
        <taxon>ecological metagenomes</taxon>
    </lineage>
</organism>
<sequence length="38" mass="4465">IIDRSWNKGIRKSSIINQLLSLLPSIVEKRMRMLPMIL</sequence>
<gene>
    <name evidence="1" type="ORF">METZ01_LOCUS327194</name>
</gene>
<proteinExistence type="predicted"/>
<name>A0A382PNJ3_9ZZZZ</name>
<reference evidence="1" key="1">
    <citation type="submission" date="2018-05" db="EMBL/GenBank/DDBJ databases">
        <authorList>
            <person name="Lanie J.A."/>
            <person name="Ng W.-L."/>
            <person name="Kazmierczak K.M."/>
            <person name="Andrzejewski T.M."/>
            <person name="Davidsen T.M."/>
            <person name="Wayne K.J."/>
            <person name="Tettelin H."/>
            <person name="Glass J.I."/>
            <person name="Rusch D."/>
            <person name="Podicherti R."/>
            <person name="Tsui H.-C.T."/>
            <person name="Winkler M.E."/>
        </authorList>
    </citation>
    <scope>NUCLEOTIDE SEQUENCE</scope>
</reference>
<dbReference type="EMBL" id="UINC01108327">
    <property type="protein sequence ID" value="SVC74340.1"/>
    <property type="molecule type" value="Genomic_DNA"/>
</dbReference>
<protein>
    <submittedName>
        <fullName evidence="1">Uncharacterized protein</fullName>
    </submittedName>
</protein>
<feature type="non-terminal residue" evidence="1">
    <location>
        <position position="1"/>
    </location>
</feature>